<proteinExistence type="predicted"/>
<feature type="compositionally biased region" description="Low complexity" evidence="1">
    <location>
        <begin position="193"/>
        <end position="210"/>
    </location>
</feature>
<feature type="region of interest" description="Disordered" evidence="1">
    <location>
        <begin position="112"/>
        <end position="164"/>
    </location>
</feature>
<keyword evidence="4" id="KW-1185">Reference proteome</keyword>
<name>A0A1Y1Y6Y4_9PLEO</name>
<dbReference type="OrthoDB" id="3798921at2759"/>
<evidence type="ECO:0000256" key="1">
    <source>
        <dbReference type="SAM" id="MobiDB-lite"/>
    </source>
</evidence>
<gene>
    <name evidence="3" type="ORF">BCR34DRAFT_239750</name>
</gene>
<dbReference type="STRING" id="1231657.A0A1Y1Y6Y4"/>
<dbReference type="EMBL" id="MCFA01000344">
    <property type="protein sequence ID" value="ORX93344.1"/>
    <property type="molecule type" value="Genomic_DNA"/>
</dbReference>
<feature type="compositionally biased region" description="Pro residues" evidence="1">
    <location>
        <begin position="408"/>
        <end position="422"/>
    </location>
</feature>
<feature type="compositionally biased region" description="Low complexity" evidence="1">
    <location>
        <begin position="423"/>
        <end position="433"/>
    </location>
</feature>
<evidence type="ECO:0000256" key="2">
    <source>
        <dbReference type="SAM" id="Phobius"/>
    </source>
</evidence>
<dbReference type="AlphaFoldDB" id="A0A1Y1Y6Y4"/>
<keyword evidence="2" id="KW-0812">Transmembrane</keyword>
<feature type="compositionally biased region" description="Pro residues" evidence="1">
    <location>
        <begin position="434"/>
        <end position="512"/>
    </location>
</feature>
<accession>A0A1Y1Y6Y4</accession>
<feature type="compositionally biased region" description="Low complexity" evidence="1">
    <location>
        <begin position="134"/>
        <end position="145"/>
    </location>
</feature>
<dbReference type="PRINTS" id="PR01217">
    <property type="entry name" value="PRICHEXTENSN"/>
</dbReference>
<evidence type="ECO:0000313" key="3">
    <source>
        <dbReference type="EMBL" id="ORX93344.1"/>
    </source>
</evidence>
<protein>
    <submittedName>
        <fullName evidence="3">Uncharacterized protein</fullName>
    </submittedName>
</protein>
<keyword evidence="2" id="KW-1133">Transmembrane helix</keyword>
<feature type="region of interest" description="Disordered" evidence="1">
    <location>
        <begin position="387"/>
        <end position="525"/>
    </location>
</feature>
<sequence>MSGTTLKGTFTDCGPGNLPQLDFGCVGSSCFVLNEFPGGASVDNGNGLDYKSNARCDSKGSTYISQYVFTQPENQIDHPVAQEQNITLPECKGLHVQSDGTGAGTKVDGVTRTTGPDCEPPPPRASTVIIPQPQSSQAGIGASSAVTGQSSLAGGVPTSAAPPLASSSSINVGGIILSGIGGGASSTGGGSVPTKSSNPSQSPNPTQSQPAVFTGRAGCRQRPKTGVLIVFLLFVGFFIQGSAAYRLGPEMGPLTEKRTAYKLKLRALSDNTHLFAEQLGGYVAEQANSQGFADQLISDTISAICTTSFTGGATASFSPVVVDNCVTSVYDDSSSKKADVEFLSVFGASMFCNYITSQAYPIANQFSSEACTGLEDLVVGSSSSIVVPRPTSGVVSPPRSTAVVPSSTPAPPPSTPVPPPTSSQPSSRILPSSTPTPPPPSPPSSTPVPPPPSPPSSTPVISPPSPPSSTKVIPPPSPPSSTPVVPPTPPPSSTPVITPTPPPPSSTIPSVPPFRNSSIPSSTSTAPPICTATTQALCNGICKSLLDDPQNCGACGTVCPSGICSNGACSTNSCTGRTCNTFTSCGPGGDCVCYSTSDGTGFCAGNPLCAGLADCTGSSDCPVGSVCVVNSCCTRNVCIPADTCGGTTPPAALFIRGWEDGNDTSGYAAGWRL</sequence>
<organism evidence="3 4">
    <name type="scientific">Clohesyomyces aquaticus</name>
    <dbReference type="NCBI Taxonomy" id="1231657"/>
    <lineage>
        <taxon>Eukaryota</taxon>
        <taxon>Fungi</taxon>
        <taxon>Dikarya</taxon>
        <taxon>Ascomycota</taxon>
        <taxon>Pezizomycotina</taxon>
        <taxon>Dothideomycetes</taxon>
        <taxon>Pleosporomycetidae</taxon>
        <taxon>Pleosporales</taxon>
        <taxon>Lindgomycetaceae</taxon>
        <taxon>Clohesyomyces</taxon>
    </lineage>
</organism>
<dbReference type="Proteomes" id="UP000193144">
    <property type="component" value="Unassembled WGS sequence"/>
</dbReference>
<keyword evidence="2" id="KW-0472">Membrane</keyword>
<evidence type="ECO:0000313" key="4">
    <source>
        <dbReference type="Proteomes" id="UP000193144"/>
    </source>
</evidence>
<comment type="caution">
    <text evidence="3">The sequence shown here is derived from an EMBL/GenBank/DDBJ whole genome shotgun (WGS) entry which is preliminary data.</text>
</comment>
<feature type="region of interest" description="Disordered" evidence="1">
    <location>
        <begin position="186"/>
        <end position="217"/>
    </location>
</feature>
<reference evidence="3 4" key="1">
    <citation type="submission" date="2016-07" db="EMBL/GenBank/DDBJ databases">
        <title>Pervasive Adenine N6-methylation of Active Genes in Fungi.</title>
        <authorList>
            <consortium name="DOE Joint Genome Institute"/>
            <person name="Mondo S.J."/>
            <person name="Dannebaum R.O."/>
            <person name="Kuo R.C."/>
            <person name="Labutti K."/>
            <person name="Haridas S."/>
            <person name="Kuo A."/>
            <person name="Salamov A."/>
            <person name="Ahrendt S.R."/>
            <person name="Lipzen A."/>
            <person name="Sullivan W."/>
            <person name="Andreopoulos W.B."/>
            <person name="Clum A."/>
            <person name="Lindquist E."/>
            <person name="Daum C."/>
            <person name="Ramamoorthy G.K."/>
            <person name="Gryganskyi A."/>
            <person name="Culley D."/>
            <person name="Magnuson J.K."/>
            <person name="James T.Y."/>
            <person name="O'Malley M.A."/>
            <person name="Stajich J.E."/>
            <person name="Spatafora J.W."/>
            <person name="Visel A."/>
            <person name="Grigoriev I.V."/>
        </authorList>
    </citation>
    <scope>NUCLEOTIDE SEQUENCE [LARGE SCALE GENOMIC DNA]</scope>
    <source>
        <strain evidence="3 4">CBS 115471</strain>
    </source>
</reference>
<feature type="transmembrane region" description="Helical" evidence="2">
    <location>
        <begin position="226"/>
        <end position="245"/>
    </location>
</feature>